<protein>
    <submittedName>
        <fullName evidence="7">ABC-type transport system, ATPase component</fullName>
    </submittedName>
</protein>
<proteinExistence type="inferred from homology"/>
<keyword evidence="2" id="KW-0813">Transport</keyword>
<evidence type="ECO:0000256" key="5">
    <source>
        <dbReference type="ARBA" id="ARBA00022840"/>
    </source>
</evidence>
<gene>
    <name evidence="7" type="ORF">MTBBW1_60031</name>
</gene>
<dbReference type="InterPro" id="IPR003593">
    <property type="entry name" value="AAA+_ATPase"/>
</dbReference>
<keyword evidence="3" id="KW-0536">Nodulation</keyword>
<keyword evidence="4" id="KW-0547">Nucleotide-binding</keyword>
<dbReference type="PROSITE" id="PS50893">
    <property type="entry name" value="ABC_TRANSPORTER_2"/>
    <property type="match status" value="1"/>
</dbReference>
<dbReference type="InterPro" id="IPR050763">
    <property type="entry name" value="ABC_transporter_ATP-binding"/>
</dbReference>
<dbReference type="SMART" id="SM00382">
    <property type="entry name" value="AAA"/>
    <property type="match status" value="1"/>
</dbReference>
<dbReference type="Proteomes" id="UP000191931">
    <property type="component" value="Unassembled WGS sequence"/>
</dbReference>
<comment type="similarity">
    <text evidence="1">Belongs to the ABC transporter superfamily.</text>
</comment>
<sequence length="320" mass="35648">MIQVKNLTRYYNSFCAVDGISLEIKKGEVLGLLGPNGAGKTTTLRMLTGFLKPSAGDIIVKDLLISEDALKIKSLMGYLPESAPLYHNMLVFDYLCYVAKVRGIPRDKIHLRLKELSSLCGLSGIMHKTVDELSKGLKQRVGLAHAMMTDPEILILDEPTSGLDPNQIAEIRAIIRRIGKEKTIIFSTHILSEAEATCDRIVIINRGKVVADDTTQNLKSRAAGSSCIDLSLYDADPEEAKKLIAAISPDIRVIEKEPEESDVVSFEIHSSSSRDIRRDLYKKIKETNWSIAQLTRDSQTLERIFQELTKGEESYRGGER</sequence>
<dbReference type="GO" id="GO:0005524">
    <property type="term" value="F:ATP binding"/>
    <property type="evidence" value="ECO:0007669"/>
    <property type="project" value="UniProtKB-KW"/>
</dbReference>
<dbReference type="GO" id="GO:0016887">
    <property type="term" value="F:ATP hydrolysis activity"/>
    <property type="evidence" value="ECO:0007669"/>
    <property type="project" value="InterPro"/>
</dbReference>
<dbReference type="RefSeq" id="WP_080797950.1">
    <property type="nucleotide sequence ID" value="NZ_LT828540.1"/>
</dbReference>
<evidence type="ECO:0000256" key="1">
    <source>
        <dbReference type="ARBA" id="ARBA00005417"/>
    </source>
</evidence>
<keyword evidence="5" id="KW-0067">ATP-binding</keyword>
<dbReference type="Gene3D" id="3.40.50.300">
    <property type="entry name" value="P-loop containing nucleotide triphosphate hydrolases"/>
    <property type="match status" value="1"/>
</dbReference>
<accession>A0A1W1HHZ7</accession>
<dbReference type="EMBL" id="FWEV01000303">
    <property type="protein sequence ID" value="SLM32131.1"/>
    <property type="molecule type" value="Genomic_DNA"/>
</dbReference>
<dbReference type="CDD" id="cd03230">
    <property type="entry name" value="ABC_DR_subfamily_A"/>
    <property type="match status" value="1"/>
</dbReference>
<feature type="domain" description="ABC transporter" evidence="6">
    <location>
        <begin position="2"/>
        <end position="231"/>
    </location>
</feature>
<dbReference type="Pfam" id="PF00005">
    <property type="entry name" value="ABC_tran"/>
    <property type="match status" value="1"/>
</dbReference>
<evidence type="ECO:0000313" key="8">
    <source>
        <dbReference type="Proteomes" id="UP000191931"/>
    </source>
</evidence>
<organism evidence="7 8">
    <name type="scientific">Desulfamplus magnetovallimortis</name>
    <dbReference type="NCBI Taxonomy" id="1246637"/>
    <lineage>
        <taxon>Bacteria</taxon>
        <taxon>Pseudomonadati</taxon>
        <taxon>Thermodesulfobacteriota</taxon>
        <taxon>Desulfobacteria</taxon>
        <taxon>Desulfobacterales</taxon>
        <taxon>Desulfobacteraceae</taxon>
        <taxon>Desulfamplus</taxon>
    </lineage>
</organism>
<dbReference type="SUPFAM" id="SSF52540">
    <property type="entry name" value="P-loop containing nucleoside triphosphate hydrolases"/>
    <property type="match status" value="1"/>
</dbReference>
<dbReference type="PANTHER" id="PTHR42711:SF5">
    <property type="entry name" value="ABC TRANSPORTER ATP-BINDING PROTEIN NATA"/>
    <property type="match status" value="1"/>
</dbReference>
<dbReference type="OrthoDB" id="9809450at2"/>
<evidence type="ECO:0000256" key="3">
    <source>
        <dbReference type="ARBA" id="ARBA00022458"/>
    </source>
</evidence>
<dbReference type="PANTHER" id="PTHR42711">
    <property type="entry name" value="ABC TRANSPORTER ATP-BINDING PROTEIN"/>
    <property type="match status" value="1"/>
</dbReference>
<evidence type="ECO:0000256" key="2">
    <source>
        <dbReference type="ARBA" id="ARBA00022448"/>
    </source>
</evidence>
<keyword evidence="8" id="KW-1185">Reference proteome</keyword>
<dbReference type="STRING" id="1246637.MTBBW1_60031"/>
<evidence type="ECO:0000259" key="6">
    <source>
        <dbReference type="PROSITE" id="PS50893"/>
    </source>
</evidence>
<reference evidence="7 8" key="1">
    <citation type="submission" date="2017-03" db="EMBL/GenBank/DDBJ databases">
        <authorList>
            <person name="Afonso C.L."/>
            <person name="Miller P.J."/>
            <person name="Scott M.A."/>
            <person name="Spackman E."/>
            <person name="Goraichik I."/>
            <person name="Dimitrov K.M."/>
            <person name="Suarez D.L."/>
            <person name="Swayne D.E."/>
        </authorList>
    </citation>
    <scope>NUCLEOTIDE SEQUENCE [LARGE SCALE GENOMIC DNA]</scope>
    <source>
        <strain evidence="7">PRJEB14757</strain>
    </source>
</reference>
<name>A0A1W1HHZ7_9BACT</name>
<dbReference type="InterPro" id="IPR027417">
    <property type="entry name" value="P-loop_NTPase"/>
</dbReference>
<dbReference type="InterPro" id="IPR003439">
    <property type="entry name" value="ABC_transporter-like_ATP-bd"/>
</dbReference>
<evidence type="ECO:0000313" key="7">
    <source>
        <dbReference type="EMBL" id="SLM32131.1"/>
    </source>
</evidence>
<dbReference type="AlphaFoldDB" id="A0A1W1HHZ7"/>
<evidence type="ECO:0000256" key="4">
    <source>
        <dbReference type="ARBA" id="ARBA00022741"/>
    </source>
</evidence>